<dbReference type="OrthoDB" id="4062651at2759"/>
<keyword evidence="1" id="KW-0723">Serine/threonine-protein kinase</keyword>
<gene>
    <name evidence="5" type="ORF">F511_23238</name>
</gene>
<evidence type="ECO:0000313" key="6">
    <source>
        <dbReference type="Proteomes" id="UP000250235"/>
    </source>
</evidence>
<dbReference type="GO" id="GO:0005524">
    <property type="term" value="F:ATP binding"/>
    <property type="evidence" value="ECO:0007669"/>
    <property type="project" value="UniProtKB-KW"/>
</dbReference>
<dbReference type="EMBL" id="KQ995672">
    <property type="protein sequence ID" value="KZV46397.1"/>
    <property type="molecule type" value="Genomic_DNA"/>
</dbReference>
<feature type="domain" description="Protein kinase" evidence="4">
    <location>
        <begin position="49"/>
        <end position="329"/>
    </location>
</feature>
<evidence type="ECO:0000256" key="1">
    <source>
        <dbReference type="ARBA" id="ARBA00022527"/>
    </source>
</evidence>
<keyword evidence="1" id="KW-0808">Transferase</keyword>
<dbReference type="Gene3D" id="3.30.200.20">
    <property type="entry name" value="Phosphorylase Kinase, domain 1"/>
    <property type="match status" value="1"/>
</dbReference>
<proteinExistence type="predicted"/>
<evidence type="ECO:0000256" key="2">
    <source>
        <dbReference type="ARBA" id="ARBA00022741"/>
    </source>
</evidence>
<dbReference type="PANTHER" id="PTHR47989">
    <property type="entry name" value="OS01G0750732 PROTEIN"/>
    <property type="match status" value="1"/>
</dbReference>
<accession>A0A2Z7CKE5</accession>
<dbReference type="PANTHER" id="PTHR47989:SF2">
    <property type="entry name" value="SERINE_THREONINE-PROTEIN KINASE PBL7-RELATED"/>
    <property type="match status" value="1"/>
</dbReference>
<dbReference type="Gene3D" id="1.10.510.10">
    <property type="entry name" value="Transferase(Phosphotransferase) domain 1"/>
    <property type="match status" value="1"/>
</dbReference>
<dbReference type="InterPro" id="IPR001245">
    <property type="entry name" value="Ser-Thr/Tyr_kinase_cat_dom"/>
</dbReference>
<dbReference type="Pfam" id="PF07714">
    <property type="entry name" value="PK_Tyr_Ser-Thr"/>
    <property type="match status" value="1"/>
</dbReference>
<dbReference type="Proteomes" id="UP000250235">
    <property type="component" value="Unassembled WGS sequence"/>
</dbReference>
<dbReference type="SUPFAM" id="SSF56112">
    <property type="entry name" value="Protein kinase-like (PK-like)"/>
    <property type="match status" value="1"/>
</dbReference>
<dbReference type="InterPro" id="IPR011009">
    <property type="entry name" value="Kinase-like_dom_sf"/>
</dbReference>
<protein>
    <submittedName>
        <fullName evidence="5">Pto-interacting protein 1</fullName>
    </submittedName>
</protein>
<dbReference type="PROSITE" id="PS50011">
    <property type="entry name" value="PROTEIN_KINASE_DOM"/>
    <property type="match status" value="1"/>
</dbReference>
<reference evidence="5 6" key="1">
    <citation type="journal article" date="2015" name="Proc. Natl. Acad. Sci. U.S.A.">
        <title>The resurrection genome of Boea hygrometrica: A blueprint for survival of dehydration.</title>
        <authorList>
            <person name="Xiao L."/>
            <person name="Yang G."/>
            <person name="Zhang L."/>
            <person name="Yang X."/>
            <person name="Zhao S."/>
            <person name="Ji Z."/>
            <person name="Zhou Q."/>
            <person name="Hu M."/>
            <person name="Wang Y."/>
            <person name="Chen M."/>
            <person name="Xu Y."/>
            <person name="Jin H."/>
            <person name="Xiao X."/>
            <person name="Hu G."/>
            <person name="Bao F."/>
            <person name="Hu Y."/>
            <person name="Wan P."/>
            <person name="Li L."/>
            <person name="Deng X."/>
            <person name="Kuang T."/>
            <person name="Xiang C."/>
            <person name="Zhu J.K."/>
            <person name="Oliver M.J."/>
            <person name="He Y."/>
        </authorList>
    </citation>
    <scope>NUCLEOTIDE SEQUENCE [LARGE SCALE GENOMIC DNA]</scope>
    <source>
        <strain evidence="6">cv. XS01</strain>
    </source>
</reference>
<dbReference type="InterPro" id="IPR000719">
    <property type="entry name" value="Prot_kinase_dom"/>
</dbReference>
<organism evidence="5 6">
    <name type="scientific">Dorcoceras hygrometricum</name>
    <dbReference type="NCBI Taxonomy" id="472368"/>
    <lineage>
        <taxon>Eukaryota</taxon>
        <taxon>Viridiplantae</taxon>
        <taxon>Streptophyta</taxon>
        <taxon>Embryophyta</taxon>
        <taxon>Tracheophyta</taxon>
        <taxon>Spermatophyta</taxon>
        <taxon>Magnoliopsida</taxon>
        <taxon>eudicotyledons</taxon>
        <taxon>Gunneridae</taxon>
        <taxon>Pentapetalae</taxon>
        <taxon>asterids</taxon>
        <taxon>lamiids</taxon>
        <taxon>Lamiales</taxon>
        <taxon>Gesneriaceae</taxon>
        <taxon>Didymocarpoideae</taxon>
        <taxon>Trichosporeae</taxon>
        <taxon>Loxocarpinae</taxon>
        <taxon>Dorcoceras</taxon>
    </lineage>
</organism>
<keyword evidence="2" id="KW-0547">Nucleotide-binding</keyword>
<keyword evidence="3" id="KW-0067">ATP-binding</keyword>
<dbReference type="AlphaFoldDB" id="A0A2Z7CKE5"/>
<name>A0A2Z7CKE5_9LAMI</name>
<evidence type="ECO:0000259" key="4">
    <source>
        <dbReference type="PROSITE" id="PS50011"/>
    </source>
</evidence>
<dbReference type="GO" id="GO:0004674">
    <property type="term" value="F:protein serine/threonine kinase activity"/>
    <property type="evidence" value="ECO:0007669"/>
    <property type="project" value="UniProtKB-KW"/>
</dbReference>
<keyword evidence="1" id="KW-0418">Kinase</keyword>
<evidence type="ECO:0000313" key="5">
    <source>
        <dbReference type="EMBL" id="KZV46397.1"/>
    </source>
</evidence>
<dbReference type="FunFam" id="1.10.510.10:FF:000095">
    <property type="entry name" value="protein STRUBBELIG-RECEPTOR FAMILY 8"/>
    <property type="match status" value="1"/>
</dbReference>
<keyword evidence="6" id="KW-1185">Reference proteome</keyword>
<evidence type="ECO:0000256" key="3">
    <source>
        <dbReference type="ARBA" id="ARBA00022840"/>
    </source>
</evidence>
<sequence>MIDESNKCTSFAHSTININISSPAEEGGCLYGISKVGQFGRVRGVQVFTLKEAEMATGKFSEANLIRSHGAYKGVLPDGTVVAVEIFGRKGRQGERAFRSQVDLLSQLCSPYIAQLLGYCADQHHRLLIFEHPSNGSLQDHLHPRHSAQSKTLNWGIRLRIALHCARALEYLHEKASPPVVHQNFKCSNILLDHNFRAKLTGFECAKAGSNNLHDPISTRVLGASGYLAPEYTTTGKLTTKSDVYSYGVVLLELITGREPIDTTEENVLALPRLTNRDQVVEMIDPALRNMCPNKDLLQVAAIAAMCVQSEADYRPLMTDVVQSLIPLLKNQSHVLSSSHSNPM</sequence>